<accession>A0A316ZHU4</accession>
<keyword evidence="3" id="KW-1185">Reference proteome</keyword>
<dbReference type="GeneID" id="37267100"/>
<feature type="compositionally biased region" description="Basic and acidic residues" evidence="1">
    <location>
        <begin position="973"/>
        <end position="985"/>
    </location>
</feature>
<organism evidence="2 3">
    <name type="scientific">Tilletiopsis washingtonensis</name>
    <dbReference type="NCBI Taxonomy" id="58919"/>
    <lineage>
        <taxon>Eukaryota</taxon>
        <taxon>Fungi</taxon>
        <taxon>Dikarya</taxon>
        <taxon>Basidiomycota</taxon>
        <taxon>Ustilaginomycotina</taxon>
        <taxon>Exobasidiomycetes</taxon>
        <taxon>Entylomatales</taxon>
        <taxon>Entylomatales incertae sedis</taxon>
        <taxon>Tilletiopsis</taxon>
    </lineage>
</organism>
<feature type="compositionally biased region" description="Basic and acidic residues" evidence="1">
    <location>
        <begin position="191"/>
        <end position="200"/>
    </location>
</feature>
<dbReference type="Proteomes" id="UP000245946">
    <property type="component" value="Unassembled WGS sequence"/>
</dbReference>
<evidence type="ECO:0000313" key="2">
    <source>
        <dbReference type="EMBL" id="PWN99843.1"/>
    </source>
</evidence>
<sequence length="1021" mass="111039">MRSIAVEVPFERQMLEVICAAGTRGTTLLELKKHFGTDSPAKQRSLAALLLQMQVSGRASAYDDTTLIAATDQGSGRTKELRYWSRPAHLALMRSNALFDDETQAKFVEPQALHDFTNATPVQEWTDVEERIAAVRVIQRANLGSVAQHRPASEKKSKKARVNPIDPVTGVAKRGRPRKTPAEKASTSRGSAEKQAKKDATAAAKAAKKEPKKLGRPKKVPDPNVPPPEPKKKGRPRKPDSELSKAALARRKRQEKADAAAAAAGQAPEDEQAEEEEEADSTMAAQAGPSSAGPSREAAPVEQPAAPAAADVPDEEQAGDAAEAPPPPAKRTSRARTKEEPQERSSKRARRSKLAPAEEEAAAAAVANDPVPQIASTSGARDVEMPPVEAPAQPVDGPSQSAEAAASTDEGAPVPSDEASADAELPASAADAPATPARRNGTAKARKSQSAAPANFAKRRRALLLATFLEQHKFISAIRAAGVLRNFLIERGDDDFTMFDDTKTRRSTFQYLEERGTAKSVTLAIKQEGVDSPQQKVYYHASTSDDELAAYAKEFLRKGLGAPAQQHALDEDVDEIDRPAGMPRRQRQVDPFHNVDNEDLLRDPQYRKQFDDEVTCSQPQGYLSGGMARLKQLHLAVMGIFEADNSVADGDEIDAALVSHAEGVIDVEQLRLASLPVRELLKLVPSEPSPQLTAVAESADEKARTAAQLGGEIEEWARRDSSRKAFDALLRDLQLLDLAQPVRMHKDKAVALPAGEQPESKLWQFHRSDRRLVGFVKATSAPQLLPSPKPLSTVIEARRFWTLIRGAPEVVAENADADADDADPEIVELARRMRKNHAWSRNYQLSPLQTRFLARFDAEMVAEQMPEQRLRNIAEVARVPLHVAVEWYSKKAGMQPLDESHPLFDARSSKRAKTGPDDGSWIKGTGDVQLDSLAQIIDAAREAPVTVKGEGAARRQSEAQAKAARKRAARAMRQAEAKAARERAGGSESPASGLRCCTRLTMCRAQARRSLECRLDACARR</sequence>
<protein>
    <submittedName>
        <fullName evidence="2">Uncharacterized protein</fullName>
    </submittedName>
</protein>
<dbReference type="RefSeq" id="XP_025600122.1">
    <property type="nucleotide sequence ID" value="XM_025739554.1"/>
</dbReference>
<name>A0A316ZHU4_9BASI</name>
<feature type="region of interest" description="Disordered" evidence="1">
    <location>
        <begin position="948"/>
        <end position="991"/>
    </location>
</feature>
<evidence type="ECO:0000313" key="3">
    <source>
        <dbReference type="Proteomes" id="UP000245946"/>
    </source>
</evidence>
<feature type="compositionally biased region" description="Basic and acidic residues" evidence="1">
    <location>
        <begin position="336"/>
        <end position="346"/>
    </location>
</feature>
<feature type="compositionally biased region" description="Low complexity" evidence="1">
    <location>
        <begin position="284"/>
        <end position="311"/>
    </location>
</feature>
<dbReference type="STRING" id="58919.A0A316ZHU4"/>
<proteinExistence type="predicted"/>
<feature type="region of interest" description="Disordered" evidence="1">
    <location>
        <begin position="145"/>
        <end position="454"/>
    </location>
</feature>
<evidence type="ECO:0000256" key="1">
    <source>
        <dbReference type="SAM" id="MobiDB-lite"/>
    </source>
</evidence>
<dbReference type="AlphaFoldDB" id="A0A316ZHU4"/>
<feature type="compositionally biased region" description="Basic and acidic residues" evidence="1">
    <location>
        <begin position="898"/>
        <end position="908"/>
    </location>
</feature>
<feature type="compositionally biased region" description="Acidic residues" evidence="1">
    <location>
        <begin position="268"/>
        <end position="280"/>
    </location>
</feature>
<gene>
    <name evidence="2" type="ORF">FA09DRAFT_221737</name>
</gene>
<dbReference type="OrthoDB" id="68020at2759"/>
<reference evidence="2 3" key="1">
    <citation type="journal article" date="2018" name="Mol. Biol. Evol.">
        <title>Broad Genomic Sampling Reveals a Smut Pathogenic Ancestry of the Fungal Clade Ustilaginomycotina.</title>
        <authorList>
            <person name="Kijpornyongpan T."/>
            <person name="Mondo S.J."/>
            <person name="Barry K."/>
            <person name="Sandor L."/>
            <person name="Lee J."/>
            <person name="Lipzen A."/>
            <person name="Pangilinan J."/>
            <person name="LaButti K."/>
            <person name="Hainaut M."/>
            <person name="Henrissat B."/>
            <person name="Grigoriev I.V."/>
            <person name="Spatafora J.W."/>
            <person name="Aime M.C."/>
        </authorList>
    </citation>
    <scope>NUCLEOTIDE SEQUENCE [LARGE SCALE GENOMIC DNA]</scope>
    <source>
        <strain evidence="2 3">MCA 4186</strain>
    </source>
</reference>
<dbReference type="EMBL" id="KZ819287">
    <property type="protein sequence ID" value="PWN99843.1"/>
    <property type="molecule type" value="Genomic_DNA"/>
</dbReference>
<feature type="compositionally biased region" description="Low complexity" evidence="1">
    <location>
        <begin position="416"/>
        <end position="437"/>
    </location>
</feature>
<feature type="region of interest" description="Disordered" evidence="1">
    <location>
        <begin position="898"/>
        <end position="924"/>
    </location>
</feature>